<reference evidence="4" key="1">
    <citation type="submission" date="2020-02" db="EMBL/GenBank/DDBJ databases">
        <authorList>
            <person name="Scholz U."/>
            <person name="Mascher M."/>
            <person name="Fiebig A."/>
        </authorList>
    </citation>
    <scope>NUCLEOTIDE SEQUENCE</scope>
</reference>
<dbReference type="Proteomes" id="UP000663760">
    <property type="component" value="Chromosome 16"/>
</dbReference>
<evidence type="ECO:0000256" key="1">
    <source>
        <dbReference type="ARBA" id="ARBA00009995"/>
    </source>
</evidence>
<protein>
    <recommendedName>
        <fullName evidence="3">Glycosyltransferase N-terminal domain-containing protein</fullName>
    </recommendedName>
</protein>
<gene>
    <name evidence="4" type="ORF">SI8410_16020060</name>
</gene>
<dbReference type="Pfam" id="PF26168">
    <property type="entry name" value="Glyco_transf_N"/>
    <property type="match status" value="1"/>
</dbReference>
<evidence type="ECO:0000313" key="4">
    <source>
        <dbReference type="EMBL" id="CAA7409382.1"/>
    </source>
</evidence>
<dbReference type="PANTHER" id="PTHR48047">
    <property type="entry name" value="GLYCOSYLTRANSFERASE"/>
    <property type="match status" value="1"/>
</dbReference>
<dbReference type="EMBL" id="LR746279">
    <property type="protein sequence ID" value="CAA7409382.1"/>
    <property type="molecule type" value="Genomic_DNA"/>
</dbReference>
<dbReference type="InterPro" id="IPR058980">
    <property type="entry name" value="Glyco_transf_N"/>
</dbReference>
<name>A0A7I8LHR1_SPIIN</name>
<dbReference type="OrthoDB" id="5835829at2759"/>
<dbReference type="AlphaFoldDB" id="A0A7I8LHR1"/>
<dbReference type="InterPro" id="IPR002213">
    <property type="entry name" value="UDP_glucos_trans"/>
</dbReference>
<evidence type="ECO:0000259" key="3">
    <source>
        <dbReference type="Pfam" id="PF26168"/>
    </source>
</evidence>
<dbReference type="Gene3D" id="3.40.50.2000">
    <property type="entry name" value="Glycogen Phosphorylase B"/>
    <property type="match status" value="2"/>
</dbReference>
<organism evidence="4 5">
    <name type="scientific">Spirodela intermedia</name>
    <name type="common">Intermediate duckweed</name>
    <dbReference type="NCBI Taxonomy" id="51605"/>
    <lineage>
        <taxon>Eukaryota</taxon>
        <taxon>Viridiplantae</taxon>
        <taxon>Streptophyta</taxon>
        <taxon>Embryophyta</taxon>
        <taxon>Tracheophyta</taxon>
        <taxon>Spermatophyta</taxon>
        <taxon>Magnoliopsida</taxon>
        <taxon>Liliopsida</taxon>
        <taxon>Araceae</taxon>
        <taxon>Lemnoideae</taxon>
        <taxon>Spirodela</taxon>
    </lineage>
</organism>
<sequence>METAEGRRKEDEHVMIFPFMAKGYMIPLLHLSSALSSSGVAVTFVTTPQNSSFVRQFLPPNPNITLVHLPFPSHPSLPEGCESTDHLPSPDLFPAFFAATELLRRPFRRHVRRLSQSGSLPLCVISDFFLGWTLHECRYFDVPRVVFHGMGVFAMLFSKSLVATQAHVAAAAAGEETFHVPGTPESLFLTDADVPDSFGEFNPGNPILQFAIKNAEDDEGSWGVLVNSFTEMESDYVAPLMAHYKIAGAWLAGPLCLRSPPAGAGSDSGECLGWLDGKAPASVVYVCFGTQTHVSPEQLDKVVQGLYMSGHEFLLVARTAGCLPPPPPAASRRQGLIVRGWARQREVLVHRSTGGFVSHCGWNSMLDSLSAGGADSGLADDRRAVAEREVRGGRAWGRAEDGAHWAGPSQ</sequence>
<comment type="similarity">
    <text evidence="1">Belongs to the UDP-glycosyltransferase family.</text>
</comment>
<keyword evidence="2" id="KW-0808">Transferase</keyword>
<keyword evidence="5" id="KW-1185">Reference proteome</keyword>
<accession>A0A7I8LHR1</accession>
<dbReference type="GO" id="GO:0035251">
    <property type="term" value="F:UDP-glucosyltransferase activity"/>
    <property type="evidence" value="ECO:0007669"/>
    <property type="project" value="TreeGrafter"/>
</dbReference>
<dbReference type="PANTHER" id="PTHR48047:SF236">
    <property type="entry name" value="UDP-GLYCOSYLTRANSFERASE 90A1"/>
    <property type="match status" value="1"/>
</dbReference>
<dbReference type="Pfam" id="PF00201">
    <property type="entry name" value="UDPGT"/>
    <property type="match status" value="1"/>
</dbReference>
<dbReference type="CDD" id="cd03784">
    <property type="entry name" value="GT1_Gtf-like"/>
    <property type="match status" value="1"/>
</dbReference>
<evidence type="ECO:0000313" key="5">
    <source>
        <dbReference type="Proteomes" id="UP000663760"/>
    </source>
</evidence>
<proteinExistence type="inferred from homology"/>
<dbReference type="SUPFAM" id="SSF53756">
    <property type="entry name" value="UDP-Glycosyltransferase/glycogen phosphorylase"/>
    <property type="match status" value="1"/>
</dbReference>
<feature type="domain" description="Glycosyltransferase N-terminal" evidence="3">
    <location>
        <begin position="14"/>
        <end position="138"/>
    </location>
</feature>
<evidence type="ECO:0000256" key="2">
    <source>
        <dbReference type="ARBA" id="ARBA00022679"/>
    </source>
</evidence>